<reference evidence="2" key="1">
    <citation type="journal article" date="2011" name="Nat. Commun.">
        <title>Effector diversification within compartments of the Leptosphaeria maculans genome affected by Repeat-Induced Point mutations.</title>
        <authorList>
            <person name="Rouxel T."/>
            <person name="Grandaubert J."/>
            <person name="Hane J.K."/>
            <person name="Hoede C."/>
            <person name="van de Wouw A.P."/>
            <person name="Couloux A."/>
            <person name="Dominguez V."/>
            <person name="Anthouard V."/>
            <person name="Bally P."/>
            <person name="Bourras S."/>
            <person name="Cozijnsen A.J."/>
            <person name="Ciuffetti L.M."/>
            <person name="Degrave A."/>
            <person name="Dilmaghani A."/>
            <person name="Duret L."/>
            <person name="Fudal I."/>
            <person name="Goodwin S.B."/>
            <person name="Gout L."/>
            <person name="Glaser N."/>
            <person name="Linglin J."/>
            <person name="Kema G.H.J."/>
            <person name="Lapalu N."/>
            <person name="Lawrence C.B."/>
            <person name="May K."/>
            <person name="Meyer M."/>
            <person name="Ollivier B."/>
            <person name="Poulain J."/>
            <person name="Schoch C.L."/>
            <person name="Simon A."/>
            <person name="Spatafora J.W."/>
            <person name="Stachowiak A."/>
            <person name="Turgeon B.G."/>
            <person name="Tyler B.M."/>
            <person name="Vincent D."/>
            <person name="Weissenbach J."/>
            <person name="Amselem J."/>
            <person name="Quesneville H."/>
            <person name="Oliver R.P."/>
            <person name="Wincker P."/>
            <person name="Balesdent M.-H."/>
            <person name="Howlett B.J."/>
        </authorList>
    </citation>
    <scope>NUCLEOTIDE SEQUENCE [LARGE SCALE GENOMIC DNA]</scope>
    <source>
        <strain evidence="2">JN3 / isolate v23.1.3 / race Av1-4-5-6-7-8</strain>
    </source>
</reference>
<accession>E4ZGT0</accession>
<evidence type="ECO:0000313" key="2">
    <source>
        <dbReference type="Proteomes" id="UP000002668"/>
    </source>
</evidence>
<dbReference type="InParanoid" id="E4ZGT0"/>
<keyword evidence="2" id="KW-1185">Reference proteome</keyword>
<protein>
    <submittedName>
        <fullName evidence="1">Uncharacterized protein</fullName>
    </submittedName>
</protein>
<dbReference type="PROSITE" id="PS51257">
    <property type="entry name" value="PROKAR_LIPOPROTEIN"/>
    <property type="match status" value="1"/>
</dbReference>
<organism evidence="1 2">
    <name type="scientific">Leptosphaeria maculans (strain JN3 / isolate v23.1.3 / race Av1-4-5-6-7-8)</name>
    <name type="common">Blackleg fungus</name>
    <name type="synonym">Phoma lingam</name>
    <dbReference type="NCBI Taxonomy" id="985895"/>
    <lineage>
        <taxon>Eukaryota</taxon>
        <taxon>Fungi</taxon>
        <taxon>Dikarya</taxon>
        <taxon>Ascomycota</taxon>
        <taxon>Pezizomycotina</taxon>
        <taxon>Dothideomycetes</taxon>
        <taxon>Pleosporomycetidae</taxon>
        <taxon>Pleosporales</taxon>
        <taxon>Pleosporineae</taxon>
        <taxon>Leptosphaeriaceae</taxon>
        <taxon>Plenodomus</taxon>
        <taxon>Plenodomus lingam/Leptosphaeria maculans species complex</taxon>
    </lineage>
</organism>
<sequence>MRIINININTMCAAQTTTSCLAHNAQYVLRARRRQNGADATVATA</sequence>
<evidence type="ECO:0000313" key="1">
    <source>
        <dbReference type="EMBL" id="CBX90500.1"/>
    </source>
</evidence>
<dbReference type="AlphaFoldDB" id="E4ZGT0"/>
<dbReference type="VEuPathDB" id="FungiDB:LEMA_uP066260.1"/>
<dbReference type="EMBL" id="FP929064">
    <property type="protein sequence ID" value="CBX90500.1"/>
    <property type="molecule type" value="Genomic_DNA"/>
</dbReference>
<dbReference type="HOGENOM" id="CLU_3207749_0_0_1"/>
<dbReference type="Proteomes" id="UP000002668">
    <property type="component" value="Genome"/>
</dbReference>
<gene>
    <name evidence="1" type="ORF">LEMA_uP066260.1</name>
</gene>
<name>E4ZGT0_LEPMJ</name>
<proteinExistence type="predicted"/>